<dbReference type="EMBL" id="JAWDGP010001541">
    <property type="protein sequence ID" value="KAK3790412.1"/>
    <property type="molecule type" value="Genomic_DNA"/>
</dbReference>
<proteinExistence type="predicted"/>
<reference evidence="1" key="1">
    <citation type="journal article" date="2023" name="G3 (Bethesda)">
        <title>A reference genome for the long-term kleptoplast-retaining sea slug Elysia crispata morphotype clarki.</title>
        <authorList>
            <person name="Eastman K.E."/>
            <person name="Pendleton A.L."/>
            <person name="Shaikh M.A."/>
            <person name="Suttiyut T."/>
            <person name="Ogas R."/>
            <person name="Tomko P."/>
            <person name="Gavelis G."/>
            <person name="Widhalm J.R."/>
            <person name="Wisecaver J.H."/>
        </authorList>
    </citation>
    <scope>NUCLEOTIDE SEQUENCE</scope>
    <source>
        <strain evidence="1">ECLA1</strain>
    </source>
</reference>
<comment type="caution">
    <text evidence="1">The sequence shown here is derived from an EMBL/GenBank/DDBJ whole genome shotgun (WGS) entry which is preliminary data.</text>
</comment>
<dbReference type="AlphaFoldDB" id="A0AAE1E1E4"/>
<gene>
    <name evidence="1" type="ORF">RRG08_014881</name>
</gene>
<accession>A0AAE1E1E4</accession>
<name>A0AAE1E1E4_9GAST</name>
<evidence type="ECO:0000313" key="1">
    <source>
        <dbReference type="EMBL" id="KAK3790412.1"/>
    </source>
</evidence>
<keyword evidence="2" id="KW-1185">Reference proteome</keyword>
<organism evidence="1 2">
    <name type="scientific">Elysia crispata</name>
    <name type="common">lettuce slug</name>
    <dbReference type="NCBI Taxonomy" id="231223"/>
    <lineage>
        <taxon>Eukaryota</taxon>
        <taxon>Metazoa</taxon>
        <taxon>Spiralia</taxon>
        <taxon>Lophotrochozoa</taxon>
        <taxon>Mollusca</taxon>
        <taxon>Gastropoda</taxon>
        <taxon>Heterobranchia</taxon>
        <taxon>Euthyneura</taxon>
        <taxon>Panpulmonata</taxon>
        <taxon>Sacoglossa</taxon>
        <taxon>Placobranchoidea</taxon>
        <taxon>Plakobranchidae</taxon>
        <taxon>Elysia</taxon>
    </lineage>
</organism>
<evidence type="ECO:0000313" key="2">
    <source>
        <dbReference type="Proteomes" id="UP001283361"/>
    </source>
</evidence>
<sequence>MGSGEDMCVCVCVVVSTSLRGCCDVYLSTPPLPTSLFFVSFLSPFILLFPPPSSLSPSYPHLSSSSHLPLLCLLPIPIYPPLPTSLFFVSFLSPFILLFPPPSSLSPSYPHLSCSSHLPLLCLLPIPIYPALTPLPTSLFFVSFLSPFILLFPPPSSLSPSYPHLSCSYPSSHLPLLCLLPIPIYPALTPLPTSLFFVSFLSPFILLLPLFPPPSSLSPSYPHLSCSYPSSHLPLLCLLPIPIYPALTPLPTSLFFVSFLSPFILLLPLPPPPSSLSPS</sequence>
<protein>
    <submittedName>
        <fullName evidence="1">Uncharacterized protein</fullName>
    </submittedName>
</protein>
<dbReference type="Proteomes" id="UP001283361">
    <property type="component" value="Unassembled WGS sequence"/>
</dbReference>